<dbReference type="PANTHER" id="PTHR43327">
    <property type="entry name" value="STOMATIN-LIKE PROTEIN 2, MITOCHONDRIAL"/>
    <property type="match status" value="1"/>
</dbReference>
<sequence>MIISSSRNTLRQLATRQARLFTTGAGPKPIPQFFQGASSTPTNTILNFVPQQQQWVIERMGKYNRTVKEGPHFIIPIFEKIRSIHSVKESVLEIQPHNCITIDQKDLVIDGVAFIKVLDTFKATYNIDDVDFAINELCQTRMRTEVGNLKFDDVVKNRNELNEKIKDFINSASLENWGVECIRYEIKDISKI</sequence>
<dbReference type="InterPro" id="IPR001107">
    <property type="entry name" value="Band_7"/>
</dbReference>
<proteinExistence type="predicted"/>
<gene>
    <name evidence="2" type="ORF">Cantr_04489</name>
</gene>
<dbReference type="OrthoDB" id="434619at2759"/>
<dbReference type="Proteomes" id="UP000253472">
    <property type="component" value="Unassembled WGS sequence"/>
</dbReference>
<evidence type="ECO:0000313" key="3">
    <source>
        <dbReference type="Proteomes" id="UP000253472"/>
    </source>
</evidence>
<dbReference type="GO" id="GO:0016020">
    <property type="term" value="C:membrane"/>
    <property type="evidence" value="ECO:0007669"/>
    <property type="project" value="InterPro"/>
</dbReference>
<organism evidence="2 3">
    <name type="scientific">Candida viswanathii</name>
    <dbReference type="NCBI Taxonomy" id="5486"/>
    <lineage>
        <taxon>Eukaryota</taxon>
        <taxon>Fungi</taxon>
        <taxon>Dikarya</taxon>
        <taxon>Ascomycota</taxon>
        <taxon>Saccharomycotina</taxon>
        <taxon>Pichiomycetes</taxon>
        <taxon>Debaryomycetaceae</taxon>
        <taxon>Candida/Lodderomyces clade</taxon>
        <taxon>Candida</taxon>
    </lineage>
</organism>
<keyword evidence="3" id="KW-1185">Reference proteome</keyword>
<dbReference type="InterPro" id="IPR036013">
    <property type="entry name" value="Band_7/SPFH_dom_sf"/>
</dbReference>
<dbReference type="AlphaFoldDB" id="A0A367XNC4"/>
<comment type="caution">
    <text evidence="2">The sequence shown here is derived from an EMBL/GenBank/DDBJ whole genome shotgun (WGS) entry which is preliminary data.</text>
</comment>
<evidence type="ECO:0000259" key="1">
    <source>
        <dbReference type="SMART" id="SM00244"/>
    </source>
</evidence>
<dbReference type="GO" id="GO:0005739">
    <property type="term" value="C:mitochondrion"/>
    <property type="evidence" value="ECO:0007669"/>
    <property type="project" value="TreeGrafter"/>
</dbReference>
<reference evidence="2 3" key="1">
    <citation type="submission" date="2018-06" db="EMBL/GenBank/DDBJ databases">
        <title>Whole genome sequencing of Candida tropicalis (genome annotated by CSBL at Korea University).</title>
        <authorList>
            <person name="Ahn J."/>
        </authorList>
    </citation>
    <scope>NUCLEOTIDE SEQUENCE [LARGE SCALE GENOMIC DNA]</scope>
    <source>
        <strain evidence="2 3">ATCC 20962</strain>
    </source>
</reference>
<accession>A0A367XNC4</accession>
<dbReference type="Gene3D" id="3.30.479.30">
    <property type="entry name" value="Band 7 domain"/>
    <property type="match status" value="1"/>
</dbReference>
<dbReference type="InterPro" id="IPR050710">
    <property type="entry name" value="Band7/mec-2_domain"/>
</dbReference>
<dbReference type="GO" id="GO:0007005">
    <property type="term" value="P:mitochondrion organization"/>
    <property type="evidence" value="ECO:0007669"/>
    <property type="project" value="TreeGrafter"/>
</dbReference>
<dbReference type="CDD" id="cd08829">
    <property type="entry name" value="SPFH_paraslipin"/>
    <property type="match status" value="1"/>
</dbReference>
<dbReference type="InterPro" id="IPR001972">
    <property type="entry name" value="Stomatin_HflK_fam"/>
</dbReference>
<dbReference type="SMART" id="SM00244">
    <property type="entry name" value="PHB"/>
    <property type="match status" value="1"/>
</dbReference>
<feature type="domain" description="Band 7" evidence="1">
    <location>
        <begin position="44"/>
        <end position="192"/>
    </location>
</feature>
<dbReference type="PRINTS" id="PR00721">
    <property type="entry name" value="STOMATIN"/>
</dbReference>
<dbReference type="Pfam" id="PF01145">
    <property type="entry name" value="Band_7"/>
    <property type="match status" value="1"/>
</dbReference>
<dbReference type="EMBL" id="QLNQ01000030">
    <property type="protein sequence ID" value="RCK55147.1"/>
    <property type="molecule type" value="Genomic_DNA"/>
</dbReference>
<dbReference type="PANTHER" id="PTHR43327:SF10">
    <property type="entry name" value="STOMATIN-LIKE PROTEIN 2, MITOCHONDRIAL"/>
    <property type="match status" value="1"/>
</dbReference>
<name>A0A367XNC4_9ASCO</name>
<protein>
    <submittedName>
        <fullName evidence="2">Uncharacterized protein C16G5.07c</fullName>
    </submittedName>
</protein>
<dbReference type="STRING" id="5486.A0A367XNC4"/>
<dbReference type="SUPFAM" id="SSF117892">
    <property type="entry name" value="Band 7/SPFH domain"/>
    <property type="match status" value="1"/>
</dbReference>
<evidence type="ECO:0000313" key="2">
    <source>
        <dbReference type="EMBL" id="RCK55147.1"/>
    </source>
</evidence>